<dbReference type="Proteomes" id="UP000244755">
    <property type="component" value="Chromosome 1"/>
</dbReference>
<comment type="similarity">
    <text evidence="2">Belongs to the methyl-accepting chemotaxis (MCP) protein family.</text>
</comment>
<evidence type="ECO:0000259" key="4">
    <source>
        <dbReference type="PROSITE" id="PS50111"/>
    </source>
</evidence>
<keyword evidence="1 3" id="KW-0807">Transducer</keyword>
<dbReference type="Gene3D" id="6.10.340.10">
    <property type="match status" value="1"/>
</dbReference>
<dbReference type="KEGG" id="mee:DA075_25795"/>
<evidence type="ECO:0000256" key="1">
    <source>
        <dbReference type="ARBA" id="ARBA00023224"/>
    </source>
</evidence>
<dbReference type="SMART" id="SM01358">
    <property type="entry name" value="HBM"/>
    <property type="match status" value="1"/>
</dbReference>
<organism evidence="6 7">
    <name type="scientific">Methylobacterium currus</name>
    <dbReference type="NCBI Taxonomy" id="2051553"/>
    <lineage>
        <taxon>Bacteria</taxon>
        <taxon>Pseudomonadati</taxon>
        <taxon>Pseudomonadota</taxon>
        <taxon>Alphaproteobacteria</taxon>
        <taxon>Hyphomicrobiales</taxon>
        <taxon>Methylobacteriaceae</taxon>
        <taxon>Methylobacterium</taxon>
    </lineage>
</organism>
<dbReference type="Pfam" id="PF00672">
    <property type="entry name" value="HAMP"/>
    <property type="match status" value="1"/>
</dbReference>
<dbReference type="GO" id="GO:0007165">
    <property type="term" value="P:signal transduction"/>
    <property type="evidence" value="ECO:0007669"/>
    <property type="project" value="UniProtKB-KW"/>
</dbReference>
<dbReference type="AlphaFoldDB" id="A0A2R4WQQ8"/>
<reference evidence="6 7" key="1">
    <citation type="submission" date="2018-04" db="EMBL/GenBank/DDBJ databases">
        <title>Methylobacterium sp. PR1016A genome.</title>
        <authorList>
            <person name="Park W."/>
        </authorList>
    </citation>
    <scope>NUCLEOTIDE SEQUENCE [LARGE SCALE GENOMIC DNA]</scope>
    <source>
        <strain evidence="6 7">PR1016A</strain>
    </source>
</reference>
<evidence type="ECO:0000256" key="3">
    <source>
        <dbReference type="PROSITE-ProRule" id="PRU00284"/>
    </source>
</evidence>
<dbReference type="InterPro" id="IPR003660">
    <property type="entry name" value="HAMP_dom"/>
</dbReference>
<dbReference type="GO" id="GO:0004888">
    <property type="term" value="F:transmembrane signaling receptor activity"/>
    <property type="evidence" value="ECO:0007669"/>
    <property type="project" value="InterPro"/>
</dbReference>
<dbReference type="PROSITE" id="PS50111">
    <property type="entry name" value="CHEMOTAXIS_TRANSDUC_2"/>
    <property type="match status" value="1"/>
</dbReference>
<dbReference type="Gene3D" id="1.10.287.950">
    <property type="entry name" value="Methyl-accepting chemotaxis protein"/>
    <property type="match status" value="1"/>
</dbReference>
<dbReference type="RefSeq" id="WP_099955662.1">
    <property type="nucleotide sequence ID" value="NZ_CP028843.1"/>
</dbReference>
<dbReference type="GO" id="GO:0016020">
    <property type="term" value="C:membrane"/>
    <property type="evidence" value="ECO:0007669"/>
    <property type="project" value="InterPro"/>
</dbReference>
<dbReference type="PANTHER" id="PTHR32089:SF112">
    <property type="entry name" value="LYSOZYME-LIKE PROTEIN-RELATED"/>
    <property type="match status" value="1"/>
</dbReference>
<dbReference type="SUPFAM" id="SSF58104">
    <property type="entry name" value="Methyl-accepting chemotaxis protein (MCP) signaling domain"/>
    <property type="match status" value="1"/>
</dbReference>
<name>A0A2R4WQQ8_9HYPH</name>
<feature type="domain" description="Methyl-accepting transducer" evidence="4">
    <location>
        <begin position="416"/>
        <end position="652"/>
    </location>
</feature>
<dbReference type="OrthoDB" id="354287at2"/>
<dbReference type="InterPro" id="IPR004089">
    <property type="entry name" value="MCPsignal_dom"/>
</dbReference>
<dbReference type="InterPro" id="IPR032255">
    <property type="entry name" value="HBM"/>
</dbReference>
<dbReference type="PROSITE" id="PS50885">
    <property type="entry name" value="HAMP"/>
    <property type="match status" value="1"/>
</dbReference>
<evidence type="ECO:0000256" key="2">
    <source>
        <dbReference type="ARBA" id="ARBA00029447"/>
    </source>
</evidence>
<dbReference type="SMART" id="SM00304">
    <property type="entry name" value="HAMP"/>
    <property type="match status" value="1"/>
</dbReference>
<evidence type="ECO:0000313" key="7">
    <source>
        <dbReference type="Proteomes" id="UP000244755"/>
    </source>
</evidence>
<evidence type="ECO:0000313" key="6">
    <source>
        <dbReference type="EMBL" id="AWB23886.1"/>
    </source>
</evidence>
<dbReference type="Pfam" id="PF00015">
    <property type="entry name" value="MCPsignal"/>
    <property type="match status" value="1"/>
</dbReference>
<evidence type="ECO:0000259" key="5">
    <source>
        <dbReference type="PROSITE" id="PS50885"/>
    </source>
</evidence>
<sequence length="672" mass="67385">MRKSLQTLSIRGRVVAGFGLILVLLLMVAGLSLAAIAGLEASLDLHEIRTREVDATHAIDRGLAELRRLAGRALASGTDADRAAADEAADAVRAAIDTGVSVTAGQDLAGRMEEIASLFAAYRSAWAAGAELRGQQRDLAETTVTPLSEKLRTDAQFVIARINALGESGPTQIAVKASEQLGTARMALQRLVAGGRPDDLAASDAGFASFAQRLALIARGLDGSQEASQIGKVLRSVEALQGAYRTFAAMSAELDTTAAGEMAASEQRIAAAVAAIRDAAAASRHASRQAAEAEAATTQRLQLAATAGAGVLAILLALLVGRSIARPVTAIAAAMRRMSEGDLATAVPGVGRGDEIGAMARLLVEFGARLAEAEAARAVRAAEASRSAQAHRAALARVADGFEASIGAIAGAVAAAAGRLQDTAESMSDASADMSRQAAVAATASGDASASVASVAGAAEALTASIRAISHQVADSVEAARRAAADADATAADVRALSEAARTVGTVVELIGDVASQTNLLALNATIEAARAGAAGRGFAVVAAEVKALAGQAAGAAGEITARVGAIQASTETSSAAMTRITRAVTEICTVSDAVARAVGDQDVTVREIAAGAQRAADGTGAVSGSAGAVSRSAEQAARAAAEVLDASRALSSQSRRLQEELAGFLASVRAA</sequence>
<feature type="domain" description="HAMP" evidence="5">
    <location>
        <begin position="322"/>
        <end position="375"/>
    </location>
</feature>
<dbReference type="GO" id="GO:0006935">
    <property type="term" value="P:chemotaxis"/>
    <property type="evidence" value="ECO:0007669"/>
    <property type="project" value="InterPro"/>
</dbReference>
<dbReference type="SMART" id="SM00283">
    <property type="entry name" value="MA"/>
    <property type="match status" value="1"/>
</dbReference>
<keyword evidence="7" id="KW-1185">Reference proteome</keyword>
<dbReference type="InterPro" id="IPR004090">
    <property type="entry name" value="Chemotax_Me-accpt_rcpt"/>
</dbReference>
<protein>
    <submittedName>
        <fullName evidence="6">Methyl-accepting chemotaxis protein</fullName>
    </submittedName>
</protein>
<dbReference type="PRINTS" id="PR00260">
    <property type="entry name" value="CHEMTRNSDUCR"/>
</dbReference>
<accession>A0A2R4WQQ8</accession>
<gene>
    <name evidence="6" type="ORF">DA075_25795</name>
</gene>
<dbReference type="EMBL" id="CP028843">
    <property type="protein sequence ID" value="AWB23886.1"/>
    <property type="molecule type" value="Genomic_DNA"/>
</dbReference>
<dbReference type="CDD" id="cd06225">
    <property type="entry name" value="HAMP"/>
    <property type="match status" value="1"/>
</dbReference>
<proteinExistence type="inferred from homology"/>
<dbReference type="PANTHER" id="PTHR32089">
    <property type="entry name" value="METHYL-ACCEPTING CHEMOTAXIS PROTEIN MCPB"/>
    <property type="match status" value="1"/>
</dbReference>